<evidence type="ECO:0000256" key="1">
    <source>
        <dbReference type="ARBA" id="ARBA00004442"/>
    </source>
</evidence>
<dbReference type="InterPro" id="IPR002035">
    <property type="entry name" value="VWF_A"/>
</dbReference>
<keyword evidence="9" id="KW-1185">Reference proteome</keyword>
<dbReference type="PROSITE" id="PS50234">
    <property type="entry name" value="VWFA"/>
    <property type="match status" value="1"/>
</dbReference>
<evidence type="ECO:0000256" key="5">
    <source>
        <dbReference type="SAM" id="SignalP"/>
    </source>
</evidence>
<dbReference type="CDD" id="cd00198">
    <property type="entry name" value="vWFA"/>
    <property type="match status" value="1"/>
</dbReference>
<dbReference type="Pfam" id="PF00691">
    <property type="entry name" value="OmpA"/>
    <property type="match status" value="1"/>
</dbReference>
<dbReference type="CDD" id="cd07185">
    <property type="entry name" value="OmpA_C-like"/>
    <property type="match status" value="1"/>
</dbReference>
<comment type="caution">
    <text evidence="8">The sequence shown here is derived from an EMBL/GenBank/DDBJ whole genome shotgun (WGS) entry which is preliminary data.</text>
</comment>
<dbReference type="EMBL" id="BSEV01000010">
    <property type="protein sequence ID" value="GLK11100.1"/>
    <property type="molecule type" value="Genomic_DNA"/>
</dbReference>
<dbReference type="InterPro" id="IPR036737">
    <property type="entry name" value="OmpA-like_sf"/>
</dbReference>
<gene>
    <name evidence="8" type="ORF">GCM10017600_45060</name>
</gene>
<feature type="signal peptide" evidence="5">
    <location>
        <begin position="1"/>
        <end position="21"/>
    </location>
</feature>
<keyword evidence="2 4" id="KW-0472">Membrane</keyword>
<evidence type="ECO:0000256" key="2">
    <source>
        <dbReference type="ARBA" id="ARBA00023136"/>
    </source>
</evidence>
<dbReference type="PROSITE" id="PS51123">
    <property type="entry name" value="OMPA_2"/>
    <property type="match status" value="1"/>
</dbReference>
<organism evidence="8 9">
    <name type="scientific">Streptosporangium carneum</name>
    <dbReference type="NCBI Taxonomy" id="47481"/>
    <lineage>
        <taxon>Bacteria</taxon>
        <taxon>Bacillati</taxon>
        <taxon>Actinomycetota</taxon>
        <taxon>Actinomycetes</taxon>
        <taxon>Streptosporangiales</taxon>
        <taxon>Streptosporangiaceae</taxon>
        <taxon>Streptosporangium</taxon>
    </lineage>
</organism>
<reference evidence="8" key="1">
    <citation type="journal article" date="2014" name="Int. J. Syst. Evol. Microbiol.">
        <title>Complete genome sequence of Corynebacterium casei LMG S-19264T (=DSM 44701T), isolated from a smear-ripened cheese.</title>
        <authorList>
            <consortium name="US DOE Joint Genome Institute (JGI-PGF)"/>
            <person name="Walter F."/>
            <person name="Albersmeier A."/>
            <person name="Kalinowski J."/>
            <person name="Ruckert C."/>
        </authorList>
    </citation>
    <scope>NUCLEOTIDE SEQUENCE</scope>
    <source>
        <strain evidence="8">VKM Ac-2007</strain>
    </source>
</reference>
<proteinExistence type="predicted"/>
<sequence length="420" mass="43960">MRSRTSAALAALALACLPVSACTVTAPAQKGAGQERCAWLNRPKRGDAARQVTSQTVFLVDVSASASPARGVTGRMADVTSLVADAIGPEFTADGERLVSIGTFDGASPKTGWQAVDAALPYASGGDARRAAQEESVVDCVAAAVSATWRSTPMAEGTDVLGALAQGGEILARAAVPHRRLVVITDGLSNSGCLDLRKILKEGNEPGAALRACGNAKGLNSLEGVRVSLYGIGMQASGRPLASEHAEWLKGFWRDVCASLRTENASTCVQPPGKTSDVTGEIDRVDDPDVVFPEISTKGDRLEIPSELLFATGSAALGDRARAVLDQIAAVTRRAKRSVARVIGHTDSRASAAYNKSLSERRARAVLDYLVTKGVADAETESVGLGETRLKCADEFPGGTPDDRCLQANRRVEIVYGKQT</sequence>
<dbReference type="InterPro" id="IPR036465">
    <property type="entry name" value="vWFA_dom_sf"/>
</dbReference>
<dbReference type="GO" id="GO:0009279">
    <property type="term" value="C:cell outer membrane"/>
    <property type="evidence" value="ECO:0007669"/>
    <property type="project" value="UniProtKB-SubCell"/>
</dbReference>
<dbReference type="AlphaFoldDB" id="A0A9W6I307"/>
<dbReference type="InterPro" id="IPR006665">
    <property type="entry name" value="OmpA-like"/>
</dbReference>
<accession>A0A9W6I307</accession>
<dbReference type="PROSITE" id="PS51257">
    <property type="entry name" value="PROKAR_LIPOPROTEIN"/>
    <property type="match status" value="1"/>
</dbReference>
<dbReference type="SUPFAM" id="SSF53300">
    <property type="entry name" value="vWA-like"/>
    <property type="match status" value="1"/>
</dbReference>
<dbReference type="SUPFAM" id="SSF103088">
    <property type="entry name" value="OmpA-like"/>
    <property type="match status" value="1"/>
</dbReference>
<evidence type="ECO:0008006" key="10">
    <source>
        <dbReference type="Google" id="ProtNLM"/>
    </source>
</evidence>
<comment type="subcellular location">
    <subcellularLocation>
        <location evidence="1">Cell outer membrane</location>
    </subcellularLocation>
</comment>
<dbReference type="InterPro" id="IPR006664">
    <property type="entry name" value="OMP_bac"/>
</dbReference>
<feature type="domain" description="VWFA" evidence="6">
    <location>
        <begin position="55"/>
        <end position="233"/>
    </location>
</feature>
<keyword evidence="3" id="KW-0998">Cell outer membrane</keyword>
<dbReference type="Gene3D" id="3.40.50.410">
    <property type="entry name" value="von Willebrand factor, type A domain"/>
    <property type="match status" value="1"/>
</dbReference>
<evidence type="ECO:0000256" key="3">
    <source>
        <dbReference type="ARBA" id="ARBA00023237"/>
    </source>
</evidence>
<reference evidence="8" key="2">
    <citation type="submission" date="2023-01" db="EMBL/GenBank/DDBJ databases">
        <authorList>
            <person name="Sun Q."/>
            <person name="Evtushenko L."/>
        </authorList>
    </citation>
    <scope>NUCLEOTIDE SEQUENCE</scope>
    <source>
        <strain evidence="8">VKM Ac-2007</strain>
    </source>
</reference>
<feature type="domain" description="OmpA-like" evidence="7">
    <location>
        <begin position="297"/>
        <end position="420"/>
    </location>
</feature>
<evidence type="ECO:0000256" key="4">
    <source>
        <dbReference type="PROSITE-ProRule" id="PRU00473"/>
    </source>
</evidence>
<name>A0A9W6I307_9ACTN</name>
<evidence type="ECO:0000313" key="9">
    <source>
        <dbReference type="Proteomes" id="UP001143474"/>
    </source>
</evidence>
<dbReference type="PRINTS" id="PR01021">
    <property type="entry name" value="OMPADOMAIN"/>
</dbReference>
<dbReference type="InterPro" id="IPR050330">
    <property type="entry name" value="Bact_OuterMem_StrucFunc"/>
</dbReference>
<protein>
    <recommendedName>
        <fullName evidence="10">OmpA-like domain-containing protein</fullName>
    </recommendedName>
</protein>
<dbReference type="PANTHER" id="PTHR30329:SF21">
    <property type="entry name" value="LIPOPROTEIN YIAD-RELATED"/>
    <property type="match status" value="1"/>
</dbReference>
<evidence type="ECO:0000313" key="8">
    <source>
        <dbReference type="EMBL" id="GLK11100.1"/>
    </source>
</evidence>
<keyword evidence="5" id="KW-0732">Signal</keyword>
<dbReference type="PANTHER" id="PTHR30329">
    <property type="entry name" value="STATOR ELEMENT OF FLAGELLAR MOTOR COMPLEX"/>
    <property type="match status" value="1"/>
</dbReference>
<evidence type="ECO:0000259" key="7">
    <source>
        <dbReference type="PROSITE" id="PS51123"/>
    </source>
</evidence>
<dbReference type="Gene3D" id="3.30.1330.60">
    <property type="entry name" value="OmpA-like domain"/>
    <property type="match status" value="1"/>
</dbReference>
<dbReference type="RefSeq" id="WP_309298427.1">
    <property type="nucleotide sequence ID" value="NZ_BAAAVD010000066.1"/>
</dbReference>
<dbReference type="Proteomes" id="UP001143474">
    <property type="component" value="Unassembled WGS sequence"/>
</dbReference>
<feature type="chain" id="PRO_5040883730" description="OmpA-like domain-containing protein" evidence="5">
    <location>
        <begin position="22"/>
        <end position="420"/>
    </location>
</feature>
<evidence type="ECO:0000259" key="6">
    <source>
        <dbReference type="PROSITE" id="PS50234"/>
    </source>
</evidence>